<evidence type="ECO:0000256" key="6">
    <source>
        <dbReference type="RuleBase" id="RU000716"/>
    </source>
</evidence>
<dbReference type="EMBL" id="FODJ01000001">
    <property type="protein sequence ID" value="SEN66787.1"/>
    <property type="molecule type" value="Genomic_DNA"/>
</dbReference>
<dbReference type="InterPro" id="IPR007627">
    <property type="entry name" value="RNA_pol_sigma70_r2"/>
</dbReference>
<protein>
    <recommendedName>
        <fullName evidence="6">RNA polymerase sigma factor</fullName>
    </recommendedName>
</protein>
<keyword evidence="4 6" id="KW-0238">DNA-binding</keyword>
<evidence type="ECO:0000256" key="3">
    <source>
        <dbReference type="ARBA" id="ARBA00023082"/>
    </source>
</evidence>
<dbReference type="InterPro" id="IPR013324">
    <property type="entry name" value="RNA_pol_sigma_r3/r4-like"/>
</dbReference>
<dbReference type="SUPFAM" id="SSF88659">
    <property type="entry name" value="Sigma3 and sigma4 domains of RNA polymerase sigma factors"/>
    <property type="match status" value="1"/>
</dbReference>
<dbReference type="NCBIfam" id="TIGR02937">
    <property type="entry name" value="sigma70-ECF"/>
    <property type="match status" value="1"/>
</dbReference>
<reference evidence="9 10" key="1">
    <citation type="submission" date="2016-10" db="EMBL/GenBank/DDBJ databases">
        <authorList>
            <person name="de Groot N.N."/>
        </authorList>
    </citation>
    <scope>NUCLEOTIDE SEQUENCE [LARGE SCALE GENOMIC DNA]</scope>
    <source>
        <strain evidence="9 10">CGMCC 1.10434</strain>
    </source>
</reference>
<sequence>MEALQAQEQFDFNCYFKAYYQEMYYIAKRIVHNHYTAEDVIQEAYIKAYRNYVYLSDHAKGRAWLRTIVIRTAIDFYRKETKYSVASVEAQAEEGHECCVATKQVQDQFDYQVNIELIQQALLNLPIRLRQVIELKLTNDLSDAKIAEKLNISLSAVKTRLHRARKQLILWNPCHD</sequence>
<evidence type="ECO:0000259" key="8">
    <source>
        <dbReference type="Pfam" id="PF08281"/>
    </source>
</evidence>
<dbReference type="Gene3D" id="1.10.1740.10">
    <property type="match status" value="1"/>
</dbReference>
<dbReference type="AlphaFoldDB" id="A0A1H8IFJ4"/>
<dbReference type="GO" id="GO:0006950">
    <property type="term" value="P:response to stress"/>
    <property type="evidence" value="ECO:0007669"/>
    <property type="project" value="UniProtKB-ARBA"/>
</dbReference>
<dbReference type="RefSeq" id="WP_091494641.1">
    <property type="nucleotide sequence ID" value="NZ_FODJ01000001.1"/>
</dbReference>
<dbReference type="PANTHER" id="PTHR43133">
    <property type="entry name" value="RNA POLYMERASE ECF-TYPE SIGMA FACTO"/>
    <property type="match status" value="1"/>
</dbReference>
<dbReference type="SUPFAM" id="SSF88946">
    <property type="entry name" value="Sigma2 domain of RNA polymerase sigma factors"/>
    <property type="match status" value="1"/>
</dbReference>
<dbReference type="Proteomes" id="UP000199300">
    <property type="component" value="Unassembled WGS sequence"/>
</dbReference>
<dbReference type="GO" id="GO:0003677">
    <property type="term" value="F:DNA binding"/>
    <property type="evidence" value="ECO:0007669"/>
    <property type="project" value="UniProtKB-KW"/>
</dbReference>
<proteinExistence type="inferred from homology"/>
<evidence type="ECO:0000313" key="9">
    <source>
        <dbReference type="EMBL" id="SEN66787.1"/>
    </source>
</evidence>
<dbReference type="InterPro" id="IPR036388">
    <property type="entry name" value="WH-like_DNA-bd_sf"/>
</dbReference>
<dbReference type="CDD" id="cd06171">
    <property type="entry name" value="Sigma70_r4"/>
    <property type="match status" value="1"/>
</dbReference>
<accession>A0A1H8IFJ4</accession>
<keyword evidence="3 6" id="KW-0731">Sigma factor</keyword>
<dbReference type="PROSITE" id="PS01063">
    <property type="entry name" value="SIGMA70_ECF"/>
    <property type="match status" value="1"/>
</dbReference>
<keyword evidence="2 6" id="KW-0805">Transcription regulation</keyword>
<dbReference type="InterPro" id="IPR013249">
    <property type="entry name" value="RNA_pol_sigma70_r4_t2"/>
</dbReference>
<dbReference type="Gene3D" id="1.10.10.10">
    <property type="entry name" value="Winged helix-like DNA-binding domain superfamily/Winged helix DNA-binding domain"/>
    <property type="match status" value="1"/>
</dbReference>
<evidence type="ECO:0000259" key="7">
    <source>
        <dbReference type="Pfam" id="PF04542"/>
    </source>
</evidence>
<evidence type="ECO:0000256" key="4">
    <source>
        <dbReference type="ARBA" id="ARBA00023125"/>
    </source>
</evidence>
<keyword evidence="10" id="KW-1185">Reference proteome</keyword>
<dbReference type="InterPro" id="IPR014284">
    <property type="entry name" value="RNA_pol_sigma-70_dom"/>
</dbReference>
<dbReference type="GO" id="GO:0016987">
    <property type="term" value="F:sigma factor activity"/>
    <property type="evidence" value="ECO:0007669"/>
    <property type="project" value="UniProtKB-KW"/>
</dbReference>
<feature type="domain" description="RNA polymerase sigma factor 70 region 4 type 2" evidence="8">
    <location>
        <begin position="116"/>
        <end position="168"/>
    </location>
</feature>
<dbReference type="OrthoDB" id="188761at2"/>
<dbReference type="STRING" id="872970.SAMN04488134_101596"/>
<feature type="domain" description="RNA polymerase sigma-70 region 2" evidence="7">
    <location>
        <begin position="16"/>
        <end position="81"/>
    </location>
</feature>
<dbReference type="InterPro" id="IPR013325">
    <property type="entry name" value="RNA_pol_sigma_r2"/>
</dbReference>
<name>A0A1H8IFJ4_9BACI</name>
<dbReference type="PANTHER" id="PTHR43133:SF8">
    <property type="entry name" value="RNA POLYMERASE SIGMA FACTOR HI_1459-RELATED"/>
    <property type="match status" value="1"/>
</dbReference>
<dbReference type="InterPro" id="IPR000838">
    <property type="entry name" value="RNA_pol_sigma70_ECF_CS"/>
</dbReference>
<organism evidence="9 10">
    <name type="scientific">Amphibacillus marinus</name>
    <dbReference type="NCBI Taxonomy" id="872970"/>
    <lineage>
        <taxon>Bacteria</taxon>
        <taxon>Bacillati</taxon>
        <taxon>Bacillota</taxon>
        <taxon>Bacilli</taxon>
        <taxon>Bacillales</taxon>
        <taxon>Bacillaceae</taxon>
        <taxon>Amphibacillus</taxon>
    </lineage>
</organism>
<gene>
    <name evidence="9" type="ORF">SAMN04488134_101596</name>
</gene>
<dbReference type="GO" id="GO:0006352">
    <property type="term" value="P:DNA-templated transcription initiation"/>
    <property type="evidence" value="ECO:0007669"/>
    <property type="project" value="InterPro"/>
</dbReference>
<dbReference type="Pfam" id="PF08281">
    <property type="entry name" value="Sigma70_r4_2"/>
    <property type="match status" value="1"/>
</dbReference>
<keyword evidence="5 6" id="KW-0804">Transcription</keyword>
<dbReference type="Pfam" id="PF04542">
    <property type="entry name" value="Sigma70_r2"/>
    <property type="match status" value="1"/>
</dbReference>
<comment type="similarity">
    <text evidence="1 6">Belongs to the sigma-70 factor family. ECF subfamily.</text>
</comment>
<evidence type="ECO:0000313" key="10">
    <source>
        <dbReference type="Proteomes" id="UP000199300"/>
    </source>
</evidence>
<evidence type="ECO:0000256" key="1">
    <source>
        <dbReference type="ARBA" id="ARBA00010641"/>
    </source>
</evidence>
<evidence type="ECO:0000256" key="2">
    <source>
        <dbReference type="ARBA" id="ARBA00023015"/>
    </source>
</evidence>
<dbReference type="InterPro" id="IPR039425">
    <property type="entry name" value="RNA_pol_sigma-70-like"/>
</dbReference>
<evidence type="ECO:0000256" key="5">
    <source>
        <dbReference type="ARBA" id="ARBA00023163"/>
    </source>
</evidence>